<evidence type="ECO:0000313" key="3">
    <source>
        <dbReference type="EMBL" id="KAK4535702.1"/>
    </source>
</evidence>
<dbReference type="EMBL" id="JANCYW010000005">
    <property type="protein sequence ID" value="KAK4535702.1"/>
    <property type="molecule type" value="Genomic_DNA"/>
</dbReference>
<evidence type="ECO:0000256" key="1">
    <source>
        <dbReference type="ARBA" id="ARBA00010815"/>
    </source>
</evidence>
<feature type="region of interest" description="Disordered" evidence="2">
    <location>
        <begin position="41"/>
        <end position="60"/>
    </location>
</feature>
<sequence>MNSLLLRWGTALLEGNRLPDWVVRAGIRRLLRERLRELQQADPAAATDDDAPAASSPVASPVEAMAERVEAFVRDLNRRSRIAEQTDAANRQHYELPTEFFGLVLGPRLKYSCAYYVRGSRTSLAGAEEAMLQLYCERAELEDGQTVLDLGCGWGSLTLFLAERYPHMRIVALSNSKTQRLRIEEQLAERGVSIGRHGRVQVITADINDWPGLEEGSTPVTFDRIVSVEMFEHVKQYGMLMQRLSQWLKPHGRGKLFVHIFVHRSVPYHFESEGDDNWMGRHFFSGGVMPSDHLLLRFQEHLLLERQWAVSGLHYAQTAEDWLHNLDDNIRPVRRLLQETYGAEAVRWEAYWRTFFMACAELWGFDGGNEWYVSHYRFAAR</sequence>
<name>A0AAV9ITW2_CYACA</name>
<dbReference type="Pfam" id="PF02353">
    <property type="entry name" value="CMAS"/>
    <property type="match status" value="1"/>
</dbReference>
<dbReference type="PANTHER" id="PTHR43832:SF1">
    <property type="entry name" value="S-ADENOSYL-L-METHIONINE-DEPENDENT METHYLTRANSFERASES SUPERFAMILY PROTEIN"/>
    <property type="match status" value="1"/>
</dbReference>
<keyword evidence="4" id="KW-1185">Reference proteome</keyword>
<evidence type="ECO:0008006" key="5">
    <source>
        <dbReference type="Google" id="ProtNLM"/>
    </source>
</evidence>
<evidence type="ECO:0000313" key="4">
    <source>
        <dbReference type="Proteomes" id="UP001301350"/>
    </source>
</evidence>
<protein>
    <recommendedName>
        <fullName evidence="5">Cyclopropane-fatty-acyl-phospholipid synthase</fullName>
    </recommendedName>
</protein>
<dbReference type="SUPFAM" id="SSF53335">
    <property type="entry name" value="S-adenosyl-L-methionine-dependent methyltransferases"/>
    <property type="match status" value="1"/>
</dbReference>
<dbReference type="Gene3D" id="3.40.50.150">
    <property type="entry name" value="Vaccinia Virus protein VP39"/>
    <property type="match status" value="1"/>
</dbReference>
<reference evidence="3 4" key="1">
    <citation type="submission" date="2022-07" db="EMBL/GenBank/DDBJ databases">
        <title>Genome-wide signatures of adaptation to extreme environments.</title>
        <authorList>
            <person name="Cho C.H."/>
            <person name="Yoon H.S."/>
        </authorList>
    </citation>
    <scope>NUCLEOTIDE SEQUENCE [LARGE SCALE GENOMIC DNA]</scope>
    <source>
        <strain evidence="3 4">DBV 063 E5</strain>
    </source>
</reference>
<comment type="similarity">
    <text evidence="1">Belongs to the CFA/CMAS family.</text>
</comment>
<dbReference type="Proteomes" id="UP001301350">
    <property type="component" value="Unassembled WGS sequence"/>
</dbReference>
<dbReference type="AlphaFoldDB" id="A0AAV9ITW2"/>
<dbReference type="InterPro" id="IPR029063">
    <property type="entry name" value="SAM-dependent_MTases_sf"/>
</dbReference>
<gene>
    <name evidence="3" type="ORF">CDCA_CDCA05G1727</name>
</gene>
<organism evidence="3 4">
    <name type="scientific">Cyanidium caldarium</name>
    <name type="common">Red alga</name>
    <dbReference type="NCBI Taxonomy" id="2771"/>
    <lineage>
        <taxon>Eukaryota</taxon>
        <taxon>Rhodophyta</taxon>
        <taxon>Bangiophyceae</taxon>
        <taxon>Cyanidiales</taxon>
        <taxon>Cyanidiaceae</taxon>
        <taxon>Cyanidium</taxon>
    </lineage>
</organism>
<comment type="caution">
    <text evidence="3">The sequence shown here is derived from an EMBL/GenBank/DDBJ whole genome shotgun (WGS) entry which is preliminary data.</text>
</comment>
<accession>A0AAV9ITW2</accession>
<dbReference type="CDD" id="cd02440">
    <property type="entry name" value="AdoMet_MTases"/>
    <property type="match status" value="1"/>
</dbReference>
<proteinExistence type="inferred from homology"/>
<dbReference type="PANTHER" id="PTHR43832">
    <property type="match status" value="1"/>
</dbReference>
<dbReference type="FunFam" id="3.40.50.150:FF:000554">
    <property type="entry name" value="Cation-transporting ATPase"/>
    <property type="match status" value="1"/>
</dbReference>
<evidence type="ECO:0000256" key="2">
    <source>
        <dbReference type="SAM" id="MobiDB-lite"/>
    </source>
</evidence>